<dbReference type="EMBL" id="JABWDY010028466">
    <property type="protein sequence ID" value="KAF5187081.1"/>
    <property type="molecule type" value="Genomic_DNA"/>
</dbReference>
<dbReference type="AlphaFoldDB" id="A0A7J6VQM3"/>
<reference evidence="1 2" key="1">
    <citation type="submission" date="2020-06" db="EMBL/GenBank/DDBJ databases">
        <title>Transcriptomic and genomic resources for Thalictrum thalictroides and T. hernandezii: Facilitating candidate gene discovery in an emerging model plant lineage.</title>
        <authorList>
            <person name="Arias T."/>
            <person name="Riano-Pachon D.M."/>
            <person name="Di Stilio V.S."/>
        </authorList>
    </citation>
    <scope>NUCLEOTIDE SEQUENCE [LARGE SCALE GENOMIC DNA]</scope>
    <source>
        <strain evidence="2">cv. WT478/WT964</strain>
        <tissue evidence="1">Leaves</tissue>
    </source>
</reference>
<evidence type="ECO:0000313" key="1">
    <source>
        <dbReference type="EMBL" id="KAF5187081.1"/>
    </source>
</evidence>
<evidence type="ECO:0000313" key="2">
    <source>
        <dbReference type="Proteomes" id="UP000554482"/>
    </source>
</evidence>
<dbReference type="OrthoDB" id="10514938at2759"/>
<gene>
    <name evidence="1" type="ORF">FRX31_023332</name>
</gene>
<dbReference type="Proteomes" id="UP000554482">
    <property type="component" value="Unassembled WGS sequence"/>
</dbReference>
<keyword evidence="2" id="KW-1185">Reference proteome</keyword>
<comment type="caution">
    <text evidence="1">The sequence shown here is derived from an EMBL/GenBank/DDBJ whole genome shotgun (WGS) entry which is preliminary data.</text>
</comment>
<organism evidence="1 2">
    <name type="scientific">Thalictrum thalictroides</name>
    <name type="common">Rue-anemone</name>
    <name type="synonym">Anemone thalictroides</name>
    <dbReference type="NCBI Taxonomy" id="46969"/>
    <lineage>
        <taxon>Eukaryota</taxon>
        <taxon>Viridiplantae</taxon>
        <taxon>Streptophyta</taxon>
        <taxon>Embryophyta</taxon>
        <taxon>Tracheophyta</taxon>
        <taxon>Spermatophyta</taxon>
        <taxon>Magnoliopsida</taxon>
        <taxon>Ranunculales</taxon>
        <taxon>Ranunculaceae</taxon>
        <taxon>Thalictroideae</taxon>
        <taxon>Thalictrum</taxon>
    </lineage>
</organism>
<name>A0A7J6VQM3_THATH</name>
<feature type="non-terminal residue" evidence="1">
    <location>
        <position position="118"/>
    </location>
</feature>
<sequence length="118" mass="13298">MAAATMTKPARFLLSSASSILRLRRSPCQSHFLLHSSRRLFCDMHTPEENDPAPFDPTLLKSGDWTPKVIRSIPVDLFEFDLGRWIVKIDHPGLKSGKLCQEKELYDTFVKAVTAIVG</sequence>
<proteinExistence type="predicted"/>
<accession>A0A7J6VQM3</accession>
<protein>
    <submittedName>
        <fullName evidence="1">Uncharacterized protein</fullName>
    </submittedName>
</protein>